<keyword evidence="2" id="KW-1133">Transmembrane helix</keyword>
<dbReference type="RefSeq" id="WP_115030734.1">
    <property type="nucleotide sequence ID" value="NZ_UFYA01000001.1"/>
</dbReference>
<comment type="caution">
    <text evidence="3">The sequence shown here is derived from an EMBL/GenBank/DDBJ whole genome shotgun (WGS) entry which is preliminary data.</text>
</comment>
<dbReference type="InterPro" id="IPR003607">
    <property type="entry name" value="HD/PDEase_dom"/>
</dbReference>
<evidence type="ECO:0000313" key="3">
    <source>
        <dbReference type="EMBL" id="STD10096.1"/>
    </source>
</evidence>
<dbReference type="CDD" id="cd00077">
    <property type="entry name" value="HDc"/>
    <property type="match status" value="1"/>
</dbReference>
<gene>
    <name evidence="3" type="ORF">NCTC7915_01302</name>
</gene>
<proteinExistence type="predicted"/>
<dbReference type="PANTHER" id="PTHR45228:SF4">
    <property type="entry name" value="LIPOPROTEIN"/>
    <property type="match status" value="1"/>
</dbReference>
<keyword evidence="2" id="KW-0812">Transmembrane</keyword>
<protein>
    <recommendedName>
        <fullName evidence="5">HD/PDEase domain-containing protein</fullName>
    </recommendedName>
</protein>
<feature type="compositionally biased region" description="Polar residues" evidence="1">
    <location>
        <begin position="402"/>
        <end position="412"/>
    </location>
</feature>
<dbReference type="InterPro" id="IPR052020">
    <property type="entry name" value="Cyclic_di-GMP/3'3'-cGAMP_PDE"/>
</dbReference>
<sequence>MTIPGILAYLAVLTIAEAFRLRIRGRFETAPTAHAVGLALAVSVTTPQGPIQLTATHIAALVLTSQLLAIPFLWVTRARGERHELLADSALRLFTVTAVAILVRELPLLHGNHVVDMTLTWPGWRRAIVLMSAIGFILSIEAPFRVWLYHQLMRVDALNSHTSDARIPLALSVVVVASSASLALAQEAIGLAALPLGLVPLVATQTAVLHQARVHRAQRQSIRALSKLPEIAGLLPRGHGTSVARLSVAIAQEMGLTAREIGHLETASLLHDLGQVILRRPIPSGATVLAAPADQEHLAATGASIVDHIGRLNAVTDTLAAQAVPYYQLVQNRARIPQTARVLKVANAYVDYVGGTLADADNDAHNEAMERIYLGLGYEYDPKAVAALETVLDRSGYGTEPINHSNTHTPANTEPKHPSKIRGVTRARRGRAPHARRHSHTDHDHVATGNGAAHRD</sequence>
<evidence type="ECO:0008006" key="5">
    <source>
        <dbReference type="Google" id="ProtNLM"/>
    </source>
</evidence>
<evidence type="ECO:0000256" key="1">
    <source>
        <dbReference type="SAM" id="MobiDB-lite"/>
    </source>
</evidence>
<reference evidence="3 4" key="1">
    <citation type="submission" date="2018-06" db="EMBL/GenBank/DDBJ databases">
        <authorList>
            <consortium name="Pathogen Informatics"/>
            <person name="Doyle S."/>
        </authorList>
    </citation>
    <scope>NUCLEOTIDE SEQUENCE [LARGE SCALE GENOMIC DNA]</scope>
    <source>
        <strain evidence="3 4">NCTC7915</strain>
    </source>
</reference>
<dbReference type="Proteomes" id="UP000254118">
    <property type="component" value="Unassembled WGS sequence"/>
</dbReference>
<evidence type="ECO:0000256" key="2">
    <source>
        <dbReference type="SAM" id="Phobius"/>
    </source>
</evidence>
<evidence type="ECO:0000313" key="4">
    <source>
        <dbReference type="Proteomes" id="UP000254118"/>
    </source>
</evidence>
<name>A0AA46H0I4_9MICO</name>
<dbReference type="Gene3D" id="1.10.3210.10">
    <property type="entry name" value="Hypothetical protein af1432"/>
    <property type="match status" value="1"/>
</dbReference>
<dbReference type="SUPFAM" id="SSF109604">
    <property type="entry name" value="HD-domain/PDEase-like"/>
    <property type="match status" value="1"/>
</dbReference>
<dbReference type="EMBL" id="UFYA01000001">
    <property type="protein sequence ID" value="STD10096.1"/>
    <property type="molecule type" value="Genomic_DNA"/>
</dbReference>
<feature type="transmembrane region" description="Helical" evidence="2">
    <location>
        <begin position="123"/>
        <end position="144"/>
    </location>
</feature>
<feature type="region of interest" description="Disordered" evidence="1">
    <location>
        <begin position="398"/>
        <end position="456"/>
    </location>
</feature>
<feature type="compositionally biased region" description="Basic residues" evidence="1">
    <location>
        <begin position="418"/>
        <end position="440"/>
    </location>
</feature>
<feature type="transmembrane region" description="Helical" evidence="2">
    <location>
        <begin position="51"/>
        <end position="73"/>
    </location>
</feature>
<keyword evidence="2" id="KW-0472">Membrane</keyword>
<dbReference type="PANTHER" id="PTHR45228">
    <property type="entry name" value="CYCLIC DI-GMP PHOSPHODIESTERASE TM_0186-RELATED"/>
    <property type="match status" value="1"/>
</dbReference>
<organism evidence="3 4">
    <name type="scientific">Dermatophilus congolensis</name>
    <dbReference type="NCBI Taxonomy" id="1863"/>
    <lineage>
        <taxon>Bacteria</taxon>
        <taxon>Bacillati</taxon>
        <taxon>Actinomycetota</taxon>
        <taxon>Actinomycetes</taxon>
        <taxon>Micrococcales</taxon>
        <taxon>Dermatophilaceae</taxon>
        <taxon>Dermatophilus</taxon>
    </lineage>
</organism>
<accession>A0AA46H0I4</accession>
<dbReference type="AlphaFoldDB" id="A0AA46H0I4"/>